<organism evidence="2 3">
    <name type="scientific">Nocardioides panacisoli</name>
    <dbReference type="NCBI Taxonomy" id="627624"/>
    <lineage>
        <taxon>Bacteria</taxon>
        <taxon>Bacillati</taxon>
        <taxon>Actinomycetota</taxon>
        <taxon>Actinomycetes</taxon>
        <taxon>Propionibacteriales</taxon>
        <taxon>Nocardioidaceae</taxon>
        <taxon>Nocardioides</taxon>
    </lineage>
</organism>
<sequence>MSTHDDELAERTQAVLAAAGEHVFGTEPGRVAAELYDVLVRTTDDGDRSRIAAALARVWVYGGHAARAVPFADEALERAERTGDPELLVDCLDAMLAAHWGPDELDVRARLGGRLDEVAAHVLDPEARLRAHLWSLQVACETLNMQGIHRQLRALEVLGEESPRARFFAVSRQWMYDVLRGRTDRAAVQIAAADTAAEEAGLMDGWMVASVMRGYTALFSGDLATAAEMAEGAEEFARTEGITEVAAEAAVMWAFAGRPDRAARVLAELGGSVLTGLPQDVNLLLTLQCVLEAALVVDDRDTIRAAAELLAPYEGRAVVNAGAVNIHGLTDDTLSRAAAVLGDTETAERLRERALATYRRIGAPWWHDRLRGWRPPVAVERPDEAPAGVRFHQTVDGVWLVGPGAGHPMRPLRGLDYLHRLLSSPGTAIAALELVSDGTGTVVQPDAGPAIDRQAATAYRARLADIDTELAEADDWADHGRSEKLTAERQALLDELSSAAGLGGRARATGSSRERARVAATKAIGTAIDRVAAVDADLGRHLRAAVRTGTECSYDPRSGDEVSWRLGPDT</sequence>
<proteinExistence type="predicted"/>
<gene>
    <name evidence="2" type="ORF">GCM10022242_28730</name>
</gene>
<reference evidence="3" key="1">
    <citation type="journal article" date="2019" name="Int. J. Syst. Evol. Microbiol.">
        <title>The Global Catalogue of Microorganisms (GCM) 10K type strain sequencing project: providing services to taxonomists for standard genome sequencing and annotation.</title>
        <authorList>
            <consortium name="The Broad Institute Genomics Platform"/>
            <consortium name="The Broad Institute Genome Sequencing Center for Infectious Disease"/>
            <person name="Wu L."/>
            <person name="Ma J."/>
        </authorList>
    </citation>
    <scope>NUCLEOTIDE SEQUENCE [LARGE SCALE GENOMIC DNA]</scope>
    <source>
        <strain evidence="3">JCM 16953</strain>
    </source>
</reference>
<name>A0ABP7IS79_9ACTN</name>
<accession>A0ABP7IS79</accession>
<dbReference type="Proteomes" id="UP001501821">
    <property type="component" value="Unassembled WGS sequence"/>
</dbReference>
<evidence type="ECO:0000313" key="2">
    <source>
        <dbReference type="EMBL" id="GAA3825630.1"/>
    </source>
</evidence>
<keyword evidence="3" id="KW-1185">Reference proteome</keyword>
<dbReference type="RefSeq" id="WP_344776604.1">
    <property type="nucleotide sequence ID" value="NZ_BAABAH010000010.1"/>
</dbReference>
<comment type="caution">
    <text evidence="2">The sequence shown here is derived from an EMBL/GenBank/DDBJ whole genome shotgun (WGS) entry which is preliminary data.</text>
</comment>
<evidence type="ECO:0000256" key="1">
    <source>
        <dbReference type="SAM" id="MobiDB-lite"/>
    </source>
</evidence>
<protein>
    <submittedName>
        <fullName evidence="2">Uncharacterized protein</fullName>
    </submittedName>
</protein>
<feature type="region of interest" description="Disordered" evidence="1">
    <location>
        <begin position="551"/>
        <end position="570"/>
    </location>
</feature>
<dbReference type="EMBL" id="BAABAH010000010">
    <property type="protein sequence ID" value="GAA3825630.1"/>
    <property type="molecule type" value="Genomic_DNA"/>
</dbReference>
<evidence type="ECO:0000313" key="3">
    <source>
        <dbReference type="Proteomes" id="UP001501821"/>
    </source>
</evidence>